<evidence type="ECO:0000313" key="2">
    <source>
        <dbReference type="Proteomes" id="UP001472677"/>
    </source>
</evidence>
<name>A0ABR2FDK4_9ROSI</name>
<comment type="caution">
    <text evidence="1">The sequence shown here is derived from an EMBL/GenBank/DDBJ whole genome shotgun (WGS) entry which is preliminary data.</text>
</comment>
<dbReference type="EMBL" id="JBBPBM010000006">
    <property type="protein sequence ID" value="KAK8578975.1"/>
    <property type="molecule type" value="Genomic_DNA"/>
</dbReference>
<sequence length="81" mass="9409">MHFYEMKRVDDYVTLVKQIIMSRLELCVEHDLVWKPSGVTSTECDVEIEESFQGCVMMHALRILRETNGTKTSLGVMETIR</sequence>
<proteinExistence type="predicted"/>
<reference evidence="1 2" key="1">
    <citation type="journal article" date="2024" name="G3 (Bethesda)">
        <title>Genome assembly of Hibiscus sabdariffa L. provides insights into metabolisms of medicinal natural products.</title>
        <authorList>
            <person name="Kim T."/>
        </authorList>
    </citation>
    <scope>NUCLEOTIDE SEQUENCE [LARGE SCALE GENOMIC DNA]</scope>
    <source>
        <strain evidence="1">TK-2024</strain>
        <tissue evidence="1">Old leaves</tissue>
    </source>
</reference>
<protein>
    <submittedName>
        <fullName evidence="1">Uncharacterized protein</fullName>
    </submittedName>
</protein>
<evidence type="ECO:0000313" key="1">
    <source>
        <dbReference type="EMBL" id="KAK8578975.1"/>
    </source>
</evidence>
<gene>
    <name evidence="1" type="ORF">V6N12_069313</name>
</gene>
<organism evidence="1 2">
    <name type="scientific">Hibiscus sabdariffa</name>
    <name type="common">roselle</name>
    <dbReference type="NCBI Taxonomy" id="183260"/>
    <lineage>
        <taxon>Eukaryota</taxon>
        <taxon>Viridiplantae</taxon>
        <taxon>Streptophyta</taxon>
        <taxon>Embryophyta</taxon>
        <taxon>Tracheophyta</taxon>
        <taxon>Spermatophyta</taxon>
        <taxon>Magnoliopsida</taxon>
        <taxon>eudicotyledons</taxon>
        <taxon>Gunneridae</taxon>
        <taxon>Pentapetalae</taxon>
        <taxon>rosids</taxon>
        <taxon>malvids</taxon>
        <taxon>Malvales</taxon>
        <taxon>Malvaceae</taxon>
        <taxon>Malvoideae</taxon>
        <taxon>Hibiscus</taxon>
    </lineage>
</organism>
<dbReference type="Proteomes" id="UP001472677">
    <property type="component" value="Unassembled WGS sequence"/>
</dbReference>
<accession>A0ABR2FDK4</accession>
<keyword evidence="2" id="KW-1185">Reference proteome</keyword>